<dbReference type="RefSeq" id="WP_126608820.1">
    <property type="nucleotide sequence ID" value="NZ_AP025144.1"/>
</dbReference>
<keyword evidence="3" id="KW-1185">Reference proteome</keyword>
<evidence type="ECO:0000313" key="2">
    <source>
        <dbReference type="EMBL" id="GLQ75061.1"/>
    </source>
</evidence>
<keyword evidence="1" id="KW-0812">Transmembrane</keyword>
<gene>
    <name evidence="2" type="ORF">GCM10007932_44230</name>
</gene>
<dbReference type="Pfam" id="PF07963">
    <property type="entry name" value="N_methyl"/>
    <property type="match status" value="1"/>
</dbReference>
<keyword evidence="1" id="KW-1133">Transmembrane helix</keyword>
<dbReference type="InterPro" id="IPR012902">
    <property type="entry name" value="N_methyl_site"/>
</dbReference>
<protein>
    <submittedName>
        <fullName evidence="2">Pilus assembly protein PilV</fullName>
    </submittedName>
</protein>
<dbReference type="Proteomes" id="UP001156690">
    <property type="component" value="Unassembled WGS sequence"/>
</dbReference>
<evidence type="ECO:0000313" key="3">
    <source>
        <dbReference type="Proteomes" id="UP001156690"/>
    </source>
</evidence>
<evidence type="ECO:0000256" key="1">
    <source>
        <dbReference type="SAM" id="Phobius"/>
    </source>
</evidence>
<accession>A0AAV5NYI0</accession>
<feature type="transmembrane region" description="Helical" evidence="1">
    <location>
        <begin position="6"/>
        <end position="29"/>
    </location>
</feature>
<reference evidence="3" key="1">
    <citation type="journal article" date="2019" name="Int. J. Syst. Evol. Microbiol.">
        <title>The Global Catalogue of Microorganisms (GCM) 10K type strain sequencing project: providing services to taxonomists for standard genome sequencing and annotation.</title>
        <authorList>
            <consortium name="The Broad Institute Genomics Platform"/>
            <consortium name="The Broad Institute Genome Sequencing Center for Infectious Disease"/>
            <person name="Wu L."/>
            <person name="Ma J."/>
        </authorList>
    </citation>
    <scope>NUCLEOTIDE SEQUENCE [LARGE SCALE GENOMIC DNA]</scope>
    <source>
        <strain evidence="3">NBRC 15640</strain>
    </source>
</reference>
<comment type="caution">
    <text evidence="2">The sequence shown here is derived from an EMBL/GenBank/DDBJ whole genome shotgun (WGS) entry which is preliminary data.</text>
</comment>
<dbReference type="EMBL" id="BSNX01000067">
    <property type="protein sequence ID" value="GLQ75061.1"/>
    <property type="molecule type" value="Genomic_DNA"/>
</dbReference>
<sequence>MISKKHQGFSLIEVMIAFLIFGVGVLGLVKLQTFMEHKSEHAIRSLEALYLAESKLEYFRQRSVSGANGTITFDSIQSGTEVKSGGYTLTWAVSQPTGSISSAVKIITVEGEWKNRLNANQKVSIKTMVSSYNEFD</sequence>
<name>A0AAV5NYI0_9VIBR</name>
<dbReference type="AlphaFoldDB" id="A0AAV5NYI0"/>
<organism evidence="2 3">
    <name type="scientific">Vibrio penaeicida</name>
    <dbReference type="NCBI Taxonomy" id="104609"/>
    <lineage>
        <taxon>Bacteria</taxon>
        <taxon>Pseudomonadati</taxon>
        <taxon>Pseudomonadota</taxon>
        <taxon>Gammaproteobacteria</taxon>
        <taxon>Vibrionales</taxon>
        <taxon>Vibrionaceae</taxon>
        <taxon>Vibrio</taxon>
    </lineage>
</organism>
<keyword evidence="1" id="KW-0472">Membrane</keyword>
<proteinExistence type="predicted"/>
<dbReference type="PROSITE" id="PS00409">
    <property type="entry name" value="PROKAR_NTER_METHYL"/>
    <property type="match status" value="1"/>
</dbReference>
<dbReference type="NCBIfam" id="TIGR02532">
    <property type="entry name" value="IV_pilin_GFxxxE"/>
    <property type="match status" value="1"/>
</dbReference>